<evidence type="ECO:0000256" key="1">
    <source>
        <dbReference type="SAM" id="MobiDB-lite"/>
    </source>
</evidence>
<evidence type="ECO:0000313" key="3">
    <source>
        <dbReference type="Proteomes" id="UP001148786"/>
    </source>
</evidence>
<evidence type="ECO:0000313" key="2">
    <source>
        <dbReference type="EMBL" id="KAJ3513805.1"/>
    </source>
</evidence>
<name>A0A9W8K6X4_9AGAR</name>
<organism evidence="2 3">
    <name type="scientific">Agrocybe chaxingu</name>
    <dbReference type="NCBI Taxonomy" id="84603"/>
    <lineage>
        <taxon>Eukaryota</taxon>
        <taxon>Fungi</taxon>
        <taxon>Dikarya</taxon>
        <taxon>Basidiomycota</taxon>
        <taxon>Agaricomycotina</taxon>
        <taxon>Agaricomycetes</taxon>
        <taxon>Agaricomycetidae</taxon>
        <taxon>Agaricales</taxon>
        <taxon>Agaricineae</taxon>
        <taxon>Strophariaceae</taxon>
        <taxon>Agrocybe</taxon>
    </lineage>
</organism>
<feature type="region of interest" description="Disordered" evidence="1">
    <location>
        <begin position="26"/>
        <end position="53"/>
    </location>
</feature>
<feature type="compositionally biased region" description="Polar residues" evidence="1">
    <location>
        <begin position="247"/>
        <end position="267"/>
    </location>
</feature>
<feature type="compositionally biased region" description="Polar residues" evidence="1">
    <location>
        <begin position="229"/>
        <end position="238"/>
    </location>
</feature>
<feature type="region of interest" description="Disordered" evidence="1">
    <location>
        <begin position="160"/>
        <end position="278"/>
    </location>
</feature>
<comment type="caution">
    <text evidence="2">The sequence shown here is derived from an EMBL/GenBank/DDBJ whole genome shotgun (WGS) entry which is preliminary data.</text>
</comment>
<dbReference type="Proteomes" id="UP001148786">
    <property type="component" value="Unassembled WGS sequence"/>
</dbReference>
<feature type="compositionally biased region" description="Polar residues" evidence="1">
    <location>
        <begin position="168"/>
        <end position="196"/>
    </location>
</feature>
<proteinExistence type="predicted"/>
<reference evidence="2" key="1">
    <citation type="submission" date="2022-07" db="EMBL/GenBank/DDBJ databases">
        <title>Genome Sequence of Agrocybe chaxingu.</title>
        <authorList>
            <person name="Buettner E."/>
        </authorList>
    </citation>
    <scope>NUCLEOTIDE SEQUENCE</scope>
    <source>
        <strain evidence="2">MP-N11</strain>
    </source>
</reference>
<feature type="region of interest" description="Disordered" evidence="1">
    <location>
        <begin position="121"/>
        <end position="141"/>
    </location>
</feature>
<dbReference type="EMBL" id="JANKHO010000178">
    <property type="protein sequence ID" value="KAJ3513805.1"/>
    <property type="molecule type" value="Genomic_DNA"/>
</dbReference>
<protein>
    <submittedName>
        <fullName evidence="2">Uncharacterized protein</fullName>
    </submittedName>
</protein>
<sequence length="373" mass="40306">MQSEVNPTSSPLQVLAEVCSNASPVSSPFNTGAELPNEDRNYNGPIEPWMPTPVEETNDCPPLLLPTRAKGNPMDISNFLDGPPGRPEISGRYSGSPRWNARSSPFGISVGLHGTVGEVAATGHRHPEPYPSSSAERQERRAARRVISLRSPVRHIPASVIASGATDGAQSLTSTPSRRYQPSRTATFQTEDSQVVGTVLPLGGMPGNKNPSSPSYNGSSFPGKAGGQSRKQSQSTMNKPGPKKKSVTMSSKQQVLGPSSPKATRVNTRVKGRRNLTPQRRKDFAYNPKSLMMLSRIDPTIAGCIGCRRRFQLDGRQALKNGATGENHYIGFILKHIPICPEIPLESKILVFLDYQALTNSVLSKKNESALSK</sequence>
<dbReference type="AlphaFoldDB" id="A0A9W8K6X4"/>
<keyword evidence="3" id="KW-1185">Reference proteome</keyword>
<accession>A0A9W8K6X4</accession>
<feature type="compositionally biased region" description="Polar residues" evidence="1">
    <location>
        <begin position="209"/>
        <end position="220"/>
    </location>
</feature>
<gene>
    <name evidence="2" type="ORF">NLJ89_g2745</name>
</gene>